<comment type="caution">
    <text evidence="2">The sequence shown here is derived from an EMBL/GenBank/DDBJ whole genome shotgun (WGS) entry which is preliminary data.</text>
</comment>
<evidence type="ECO:0000256" key="1">
    <source>
        <dbReference type="SAM" id="SignalP"/>
    </source>
</evidence>
<accession>A0A8T0RUL9</accession>
<reference evidence="2" key="1">
    <citation type="submission" date="2020-05" db="EMBL/GenBank/DDBJ databases">
        <title>WGS assembly of Panicum virgatum.</title>
        <authorList>
            <person name="Lovell J.T."/>
            <person name="Jenkins J."/>
            <person name="Shu S."/>
            <person name="Juenger T.E."/>
            <person name="Schmutz J."/>
        </authorList>
    </citation>
    <scope>NUCLEOTIDE SEQUENCE</scope>
    <source>
        <strain evidence="2">AP13</strain>
    </source>
</reference>
<organism evidence="2 3">
    <name type="scientific">Panicum virgatum</name>
    <name type="common">Blackwell switchgrass</name>
    <dbReference type="NCBI Taxonomy" id="38727"/>
    <lineage>
        <taxon>Eukaryota</taxon>
        <taxon>Viridiplantae</taxon>
        <taxon>Streptophyta</taxon>
        <taxon>Embryophyta</taxon>
        <taxon>Tracheophyta</taxon>
        <taxon>Spermatophyta</taxon>
        <taxon>Magnoliopsida</taxon>
        <taxon>Liliopsida</taxon>
        <taxon>Poales</taxon>
        <taxon>Poaceae</taxon>
        <taxon>PACMAD clade</taxon>
        <taxon>Panicoideae</taxon>
        <taxon>Panicodae</taxon>
        <taxon>Paniceae</taxon>
        <taxon>Panicinae</taxon>
        <taxon>Panicum</taxon>
        <taxon>Panicum sect. Hiantes</taxon>
    </lineage>
</organism>
<feature type="signal peptide" evidence="1">
    <location>
        <begin position="1"/>
        <end position="17"/>
    </location>
</feature>
<keyword evidence="3" id="KW-1185">Reference proteome</keyword>
<protein>
    <recommendedName>
        <fullName evidence="4">Secreted protein</fullName>
    </recommendedName>
</protein>
<dbReference type="Proteomes" id="UP000823388">
    <property type="component" value="Chromosome 5N"/>
</dbReference>
<gene>
    <name evidence="2" type="ORF">PVAP13_5NG205381</name>
</gene>
<proteinExistence type="predicted"/>
<dbReference type="EMBL" id="CM029046">
    <property type="protein sequence ID" value="KAG2588079.1"/>
    <property type="molecule type" value="Genomic_DNA"/>
</dbReference>
<evidence type="ECO:0008006" key="4">
    <source>
        <dbReference type="Google" id="ProtNLM"/>
    </source>
</evidence>
<feature type="chain" id="PRO_5035878861" description="Secreted protein" evidence="1">
    <location>
        <begin position="18"/>
        <end position="130"/>
    </location>
</feature>
<sequence length="130" mass="15093">MLLFSFLFFSFPPLLFHYQYFTSSIPSCNFWSAPIHALIIYSKENHRQRYLRKETLMFIYSRTEVGTAMKTLHVVLVGHEHGHDKKSKQGLVSNQIVSVSTRFITMTKANGSFLFATIPTQHVLQMFLIC</sequence>
<name>A0A8T0RUL9_PANVG</name>
<evidence type="ECO:0000313" key="2">
    <source>
        <dbReference type="EMBL" id="KAG2588079.1"/>
    </source>
</evidence>
<evidence type="ECO:0000313" key="3">
    <source>
        <dbReference type="Proteomes" id="UP000823388"/>
    </source>
</evidence>
<dbReference type="AlphaFoldDB" id="A0A8T0RUL9"/>
<keyword evidence="1" id="KW-0732">Signal</keyword>